<reference evidence="1" key="1">
    <citation type="journal article" date="2020" name="Stud. Mycol.">
        <title>101 Dothideomycetes genomes: a test case for predicting lifestyles and emergence of pathogens.</title>
        <authorList>
            <person name="Haridas S."/>
            <person name="Albert R."/>
            <person name="Binder M."/>
            <person name="Bloem J."/>
            <person name="Labutti K."/>
            <person name="Salamov A."/>
            <person name="Andreopoulos B."/>
            <person name="Baker S."/>
            <person name="Barry K."/>
            <person name="Bills G."/>
            <person name="Bluhm B."/>
            <person name="Cannon C."/>
            <person name="Castanera R."/>
            <person name="Culley D."/>
            <person name="Daum C."/>
            <person name="Ezra D."/>
            <person name="Gonzalez J."/>
            <person name="Henrissat B."/>
            <person name="Kuo A."/>
            <person name="Liang C."/>
            <person name="Lipzen A."/>
            <person name="Lutzoni F."/>
            <person name="Magnuson J."/>
            <person name="Mondo S."/>
            <person name="Nolan M."/>
            <person name="Ohm R."/>
            <person name="Pangilinan J."/>
            <person name="Park H.-J."/>
            <person name="Ramirez L."/>
            <person name="Alfaro M."/>
            <person name="Sun H."/>
            <person name="Tritt A."/>
            <person name="Yoshinaga Y."/>
            <person name="Zwiers L.-H."/>
            <person name="Turgeon B."/>
            <person name="Goodwin S."/>
            <person name="Spatafora J."/>
            <person name="Crous P."/>
            <person name="Grigoriev I."/>
        </authorList>
    </citation>
    <scope>NUCLEOTIDE SEQUENCE</scope>
    <source>
        <strain evidence="1">CBS 207.26</strain>
    </source>
</reference>
<dbReference type="Proteomes" id="UP000800200">
    <property type="component" value="Unassembled WGS sequence"/>
</dbReference>
<protein>
    <submittedName>
        <fullName evidence="1">Uncharacterized protein</fullName>
    </submittedName>
</protein>
<gene>
    <name evidence="1" type="ORF">K469DRAFT_351275</name>
</gene>
<evidence type="ECO:0000313" key="1">
    <source>
        <dbReference type="EMBL" id="KAF2177943.1"/>
    </source>
</evidence>
<dbReference type="EMBL" id="ML994681">
    <property type="protein sequence ID" value="KAF2177943.1"/>
    <property type="molecule type" value="Genomic_DNA"/>
</dbReference>
<accession>A0A6A6DG64</accession>
<name>A0A6A6DG64_9PEZI</name>
<organism evidence="1 2">
    <name type="scientific">Zopfia rhizophila CBS 207.26</name>
    <dbReference type="NCBI Taxonomy" id="1314779"/>
    <lineage>
        <taxon>Eukaryota</taxon>
        <taxon>Fungi</taxon>
        <taxon>Dikarya</taxon>
        <taxon>Ascomycota</taxon>
        <taxon>Pezizomycotina</taxon>
        <taxon>Dothideomycetes</taxon>
        <taxon>Dothideomycetes incertae sedis</taxon>
        <taxon>Zopfiaceae</taxon>
        <taxon>Zopfia</taxon>
    </lineage>
</organism>
<keyword evidence="2" id="KW-1185">Reference proteome</keyword>
<sequence length="114" mass="12610">MALEHPGFLSGGINTGKNKYICCGQSRGLDVGLYNAKNLLEGNNWICFGLPASLMQEPDFLTGLYSDIDPAMSKLGAAIKDATNELGCPQLNEINKRQFDKYPGYTKLKNKRMY</sequence>
<dbReference type="OrthoDB" id="407298at2759"/>
<proteinExistence type="predicted"/>
<evidence type="ECO:0000313" key="2">
    <source>
        <dbReference type="Proteomes" id="UP000800200"/>
    </source>
</evidence>
<dbReference type="AlphaFoldDB" id="A0A6A6DG64"/>